<sequence>MHKDDLMTPVERAKALEKKEPVDRLPISMFYFAPGHALLGWTRKQEQADARSLAEVQKKVYNVFGCDGISVSYGLHGMAVAFGAVMSNPEHQPPAILEHPIKDINDLSILDLERVTVKTDPTVKKCYEAAHILREELGHEVSCSMGFTGAFTCASGLVGTEQLLRALHRQPEQVHKLMDFITQALLQLARPFLEEGFNVSVADPVASGTIIQRKRFQEFVVPYARRFVEGCEAVKPGPISCHICGDTSKLLEDMVDCGYKMVSLDNKVDLALAKEKIGHRVHLIGNVDPINIVYLGTPEQVKAGVRECFQKAWDSPCGFTISTGCDSAYGTPLENSLAFMSEARKCAKYPLNPENFI</sequence>
<proteinExistence type="predicted"/>
<dbReference type="OrthoDB" id="9780425at2"/>
<dbReference type="Proteomes" id="UP000798488">
    <property type="component" value="Unassembled WGS sequence"/>
</dbReference>
<comment type="caution">
    <text evidence="2">The sequence shown here is derived from an EMBL/GenBank/DDBJ whole genome shotgun (WGS) entry which is preliminary data.</text>
</comment>
<dbReference type="InterPro" id="IPR000257">
    <property type="entry name" value="Uroporphyrinogen_deCOase"/>
</dbReference>
<reference evidence="2" key="1">
    <citation type="submission" date="2016-02" db="EMBL/GenBank/DDBJ databases">
        <title>Draft Genome Sequence of Sporotomaculum syntrophicum Strain FB, a Syntrophic Benzoate Degrader.</title>
        <authorList>
            <person name="Nobu M.K."/>
            <person name="Narihiro T."/>
            <person name="Qiu Y.-L."/>
            <person name="Ohashi A."/>
            <person name="Liu W.-T."/>
            <person name="Yuji S."/>
        </authorList>
    </citation>
    <scope>NUCLEOTIDE SEQUENCE</scope>
    <source>
        <strain evidence="2">FB</strain>
    </source>
</reference>
<dbReference type="InterPro" id="IPR038071">
    <property type="entry name" value="UROD/MetE-like_sf"/>
</dbReference>
<dbReference type="EMBL" id="LSRS01000001">
    <property type="protein sequence ID" value="KAF1086698.1"/>
    <property type="molecule type" value="Genomic_DNA"/>
</dbReference>
<dbReference type="Pfam" id="PF01208">
    <property type="entry name" value="URO-D"/>
    <property type="match status" value="1"/>
</dbReference>
<dbReference type="CDD" id="cd03465">
    <property type="entry name" value="URO-D_like"/>
    <property type="match status" value="1"/>
</dbReference>
<evidence type="ECO:0000259" key="1">
    <source>
        <dbReference type="Pfam" id="PF01208"/>
    </source>
</evidence>
<keyword evidence="3" id="KW-1185">Reference proteome</keyword>
<evidence type="ECO:0000313" key="2">
    <source>
        <dbReference type="EMBL" id="KAF1086698.1"/>
    </source>
</evidence>
<protein>
    <submittedName>
        <fullName evidence="2">Uroporphyrinogen decarboxylase</fullName>
        <ecNumber evidence="2">4.1.1.37</ecNumber>
    </submittedName>
</protein>
<dbReference type="GO" id="GO:0004853">
    <property type="term" value="F:uroporphyrinogen decarboxylase activity"/>
    <property type="evidence" value="ECO:0007669"/>
    <property type="project" value="UniProtKB-EC"/>
</dbReference>
<dbReference type="RefSeq" id="WP_161820831.1">
    <property type="nucleotide sequence ID" value="NZ_LSRS01000001.1"/>
</dbReference>
<evidence type="ECO:0000313" key="3">
    <source>
        <dbReference type="Proteomes" id="UP000798488"/>
    </source>
</evidence>
<accession>A0A9D3B090</accession>
<dbReference type="EC" id="4.1.1.37" evidence="2"/>
<organism evidence="2 3">
    <name type="scientific">Sporotomaculum syntrophicum</name>
    <dbReference type="NCBI Taxonomy" id="182264"/>
    <lineage>
        <taxon>Bacteria</taxon>
        <taxon>Bacillati</taxon>
        <taxon>Bacillota</taxon>
        <taxon>Clostridia</taxon>
        <taxon>Eubacteriales</taxon>
        <taxon>Desulfallaceae</taxon>
        <taxon>Sporotomaculum</taxon>
    </lineage>
</organism>
<name>A0A9D3B090_9FIRM</name>
<feature type="domain" description="Uroporphyrinogen decarboxylase (URO-D)" evidence="1">
    <location>
        <begin position="11"/>
        <end position="345"/>
    </location>
</feature>
<dbReference type="AlphaFoldDB" id="A0A9D3B090"/>
<dbReference type="InterPro" id="IPR052024">
    <property type="entry name" value="Methanogen_methyltrans"/>
</dbReference>
<keyword evidence="2" id="KW-0456">Lyase</keyword>
<dbReference type="PANTHER" id="PTHR47099">
    <property type="entry name" value="METHYLCOBAMIDE:COM METHYLTRANSFERASE MTBA"/>
    <property type="match status" value="1"/>
</dbReference>
<dbReference type="SUPFAM" id="SSF51726">
    <property type="entry name" value="UROD/MetE-like"/>
    <property type="match status" value="1"/>
</dbReference>
<dbReference type="PANTHER" id="PTHR47099:SF1">
    <property type="entry name" value="METHYLCOBAMIDE:COM METHYLTRANSFERASE MTBA"/>
    <property type="match status" value="1"/>
</dbReference>
<gene>
    <name evidence="2" type="primary">hemE_2</name>
    <name evidence="2" type="ORF">SPSYN_00417</name>
</gene>
<dbReference type="Gene3D" id="3.20.20.210">
    <property type="match status" value="1"/>
</dbReference>
<dbReference type="GO" id="GO:0006779">
    <property type="term" value="P:porphyrin-containing compound biosynthetic process"/>
    <property type="evidence" value="ECO:0007669"/>
    <property type="project" value="InterPro"/>
</dbReference>